<feature type="transmembrane region" description="Helical" evidence="1">
    <location>
        <begin position="101"/>
        <end position="123"/>
    </location>
</feature>
<evidence type="ECO:0000256" key="1">
    <source>
        <dbReference type="SAM" id="Phobius"/>
    </source>
</evidence>
<dbReference type="OrthoDB" id="193898at2"/>
<proteinExistence type="predicted"/>
<feature type="transmembrane region" description="Helical" evidence="1">
    <location>
        <begin position="59"/>
        <end position="80"/>
    </location>
</feature>
<dbReference type="Pfam" id="PF02517">
    <property type="entry name" value="Rce1-like"/>
    <property type="match status" value="1"/>
</dbReference>
<evidence type="ECO:0000313" key="4">
    <source>
        <dbReference type="Proteomes" id="UP000298213"/>
    </source>
</evidence>
<dbReference type="PANTHER" id="PTHR39430">
    <property type="entry name" value="MEMBRANE-ASSOCIATED PROTEASE-RELATED"/>
    <property type="match status" value="1"/>
</dbReference>
<keyword evidence="1" id="KW-1133">Transmembrane helix</keyword>
<sequence length="312" mass="32165">MKAVTFGQPVELGDQGALKPGRLLWLRSLLWLFGLAFLLVLAIGSLGEFARRVVPASNLPLQFATQCAGAAIALGAYILAVRLVERRRASELAWRPALAELAMGLLVGLLMFAAVMAILIGGGLYEITINGANPAWRAGGAAIMSGVLEELIVRGVILRLLWRGFGPVVAFVVSAALFGAGHLPNANSSLFAALCIAIEAGVMLGAFYALTGRLWVSIGVHAAWNFTQGYVFGAAVSGTDFGASLATSTAIAGYPHWLTGGAFGPEASLPGLLVCSSVGFAALYAAWKAGRFAAPPAAEQDATLAAPAVAEG</sequence>
<dbReference type="PANTHER" id="PTHR39430:SF1">
    <property type="entry name" value="PROTEASE"/>
    <property type="match status" value="1"/>
</dbReference>
<dbReference type="GO" id="GO:0004175">
    <property type="term" value="F:endopeptidase activity"/>
    <property type="evidence" value="ECO:0007669"/>
    <property type="project" value="UniProtKB-ARBA"/>
</dbReference>
<feature type="domain" description="CAAX prenyl protease 2/Lysostaphin resistance protein A-like" evidence="2">
    <location>
        <begin position="133"/>
        <end position="226"/>
    </location>
</feature>
<dbReference type="GO" id="GO:0008237">
    <property type="term" value="F:metallopeptidase activity"/>
    <property type="evidence" value="ECO:0007669"/>
    <property type="project" value="UniProtKB-KW"/>
</dbReference>
<protein>
    <submittedName>
        <fullName evidence="3">CPBP family intramembrane metalloprotease</fullName>
    </submittedName>
</protein>
<accession>A0A4Y8ZPF4</accession>
<dbReference type="InterPro" id="IPR003675">
    <property type="entry name" value="Rce1/LyrA-like_dom"/>
</dbReference>
<organism evidence="3 4">
    <name type="scientific">Sphingomonas parva</name>
    <dbReference type="NCBI Taxonomy" id="2555898"/>
    <lineage>
        <taxon>Bacteria</taxon>
        <taxon>Pseudomonadati</taxon>
        <taxon>Pseudomonadota</taxon>
        <taxon>Alphaproteobacteria</taxon>
        <taxon>Sphingomonadales</taxon>
        <taxon>Sphingomonadaceae</taxon>
        <taxon>Sphingomonas</taxon>
    </lineage>
</organism>
<gene>
    <name evidence="3" type="ORF">E2493_12905</name>
</gene>
<keyword evidence="3" id="KW-0378">Hydrolase</keyword>
<keyword evidence="4" id="KW-1185">Reference proteome</keyword>
<comment type="caution">
    <text evidence="3">The sequence shown here is derived from an EMBL/GenBank/DDBJ whole genome shotgun (WGS) entry which is preliminary data.</text>
</comment>
<dbReference type="GO" id="GO:0006508">
    <property type="term" value="P:proteolysis"/>
    <property type="evidence" value="ECO:0007669"/>
    <property type="project" value="UniProtKB-KW"/>
</dbReference>
<dbReference type="AlphaFoldDB" id="A0A4Y8ZPF4"/>
<feature type="transmembrane region" description="Helical" evidence="1">
    <location>
        <begin position="189"/>
        <end position="210"/>
    </location>
</feature>
<keyword evidence="3" id="KW-0482">Metalloprotease</keyword>
<name>A0A4Y8ZPF4_9SPHN</name>
<feature type="transmembrane region" description="Helical" evidence="1">
    <location>
        <begin position="160"/>
        <end position="183"/>
    </location>
</feature>
<feature type="transmembrane region" description="Helical" evidence="1">
    <location>
        <begin position="29"/>
        <end position="47"/>
    </location>
</feature>
<keyword evidence="1" id="KW-0812">Transmembrane</keyword>
<keyword evidence="3" id="KW-0645">Protease</keyword>
<keyword evidence="1" id="KW-0472">Membrane</keyword>
<dbReference type="Proteomes" id="UP000298213">
    <property type="component" value="Unassembled WGS sequence"/>
</dbReference>
<feature type="transmembrane region" description="Helical" evidence="1">
    <location>
        <begin position="267"/>
        <end position="287"/>
    </location>
</feature>
<dbReference type="EMBL" id="SPDV01000022">
    <property type="protein sequence ID" value="TFI57901.1"/>
    <property type="molecule type" value="Genomic_DNA"/>
</dbReference>
<dbReference type="GO" id="GO:0080120">
    <property type="term" value="P:CAAX-box protein maturation"/>
    <property type="evidence" value="ECO:0007669"/>
    <property type="project" value="UniProtKB-ARBA"/>
</dbReference>
<evidence type="ECO:0000313" key="3">
    <source>
        <dbReference type="EMBL" id="TFI57901.1"/>
    </source>
</evidence>
<evidence type="ECO:0000259" key="2">
    <source>
        <dbReference type="Pfam" id="PF02517"/>
    </source>
</evidence>
<reference evidence="3 4" key="1">
    <citation type="submission" date="2019-03" db="EMBL/GenBank/DDBJ databases">
        <title>Genome sequence of Sphingomonas sp. 17J27-24.</title>
        <authorList>
            <person name="Kim M."/>
            <person name="Maeng S."/>
            <person name="Sathiyaraj S."/>
        </authorList>
    </citation>
    <scope>NUCLEOTIDE SEQUENCE [LARGE SCALE GENOMIC DNA]</scope>
    <source>
        <strain evidence="3 4">17J27-24</strain>
    </source>
</reference>
<feature type="transmembrane region" description="Helical" evidence="1">
    <location>
        <begin position="230"/>
        <end position="255"/>
    </location>
</feature>
<feature type="transmembrane region" description="Helical" evidence="1">
    <location>
        <begin position="135"/>
        <end position="153"/>
    </location>
</feature>